<evidence type="ECO:0000313" key="2">
    <source>
        <dbReference type="Proteomes" id="UP001285441"/>
    </source>
</evidence>
<comment type="caution">
    <text evidence="1">The sequence shown here is derived from an EMBL/GenBank/DDBJ whole genome shotgun (WGS) entry which is preliminary data.</text>
</comment>
<gene>
    <name evidence="1" type="ORF">B0H63DRAFT_552749</name>
</gene>
<dbReference type="SUPFAM" id="SSF55874">
    <property type="entry name" value="ATPase domain of HSP90 chaperone/DNA topoisomerase II/histidine kinase"/>
    <property type="match status" value="1"/>
</dbReference>
<evidence type="ECO:0000313" key="1">
    <source>
        <dbReference type="EMBL" id="KAK3370623.1"/>
    </source>
</evidence>
<dbReference type="PANTHER" id="PTHR32387">
    <property type="entry name" value="WU:FJ29H11"/>
    <property type="match status" value="1"/>
</dbReference>
<organism evidence="1 2">
    <name type="scientific">Podospora didyma</name>
    <dbReference type="NCBI Taxonomy" id="330526"/>
    <lineage>
        <taxon>Eukaryota</taxon>
        <taxon>Fungi</taxon>
        <taxon>Dikarya</taxon>
        <taxon>Ascomycota</taxon>
        <taxon>Pezizomycotina</taxon>
        <taxon>Sordariomycetes</taxon>
        <taxon>Sordariomycetidae</taxon>
        <taxon>Sordariales</taxon>
        <taxon>Podosporaceae</taxon>
        <taxon>Podospora</taxon>
    </lineage>
</organism>
<dbReference type="InterPro" id="IPR052957">
    <property type="entry name" value="Auxin_embryo_med"/>
</dbReference>
<dbReference type="PANTHER" id="PTHR32387:SF0">
    <property type="entry name" value="PROTEIN NO VEIN"/>
    <property type="match status" value="1"/>
</dbReference>
<name>A0AAE0K5P4_9PEZI</name>
<dbReference type="AlphaFoldDB" id="A0AAE0K5P4"/>
<accession>A0AAE0K5P4</accession>
<dbReference type="Proteomes" id="UP001285441">
    <property type="component" value="Unassembled WGS sequence"/>
</dbReference>
<sequence>MDGTSSTKAKAAEHLRRMRREEKLQLDLNNALSTCLNPLYRTQAHFIYELIQNADDNRYHETDTGNRRGNHKEDEDKWLLTDCNEVGFTQEDVDALTGIKQSTKTSSASGKRCYIGDKGFGFKSVFAVAAAVYVSSGDYQFKLDRTQTNGMMRPIHLPFPAALRMPAKTRQELVDMEPQQLLFLRRLKELHLFVPGLSKEYRLETTKDDEDYGASREELKEECEWNEYLCAGVRTAFLKVIQRLTRLPENGRGEDLCNTRPKYLLARGSVPSRPTWSTFYRRTLNALSHEHILRSRAPVTNNKLILFKPPSLNIVPSKYRFNENHDPFDVSSITASYLSFNYDGVPKGLQLLGVRTLTLSAFCDDFKLGIAETRVRGLNEKPSPWHKRISSLFCEQEALGDKLLDLPIIPLMDGRWVKPNTPLVYLDVDSKAEDVPDVLGISVVDLGAAQDSVRRKFFNFLGIKEYNPREMCDLIWKHHQNFAKMAPSEDEDLISDAGFLFQHGSLIKSNGATEIFSSVSTVALEFLAELGFQGTMNQSSVPLDPKSQRELFKLIDNIVEKQNKT</sequence>
<dbReference type="Gene3D" id="3.30.565.10">
    <property type="entry name" value="Histidine kinase-like ATPase, C-terminal domain"/>
    <property type="match status" value="1"/>
</dbReference>
<proteinExistence type="predicted"/>
<dbReference type="InterPro" id="IPR036890">
    <property type="entry name" value="HATPase_C_sf"/>
</dbReference>
<keyword evidence="2" id="KW-1185">Reference proteome</keyword>
<dbReference type="EMBL" id="JAULSW010000009">
    <property type="protein sequence ID" value="KAK3370623.1"/>
    <property type="molecule type" value="Genomic_DNA"/>
</dbReference>
<reference evidence="1" key="1">
    <citation type="journal article" date="2023" name="Mol. Phylogenet. Evol.">
        <title>Genome-scale phylogeny and comparative genomics of the fungal order Sordariales.</title>
        <authorList>
            <person name="Hensen N."/>
            <person name="Bonometti L."/>
            <person name="Westerberg I."/>
            <person name="Brannstrom I.O."/>
            <person name="Guillou S."/>
            <person name="Cros-Aarteil S."/>
            <person name="Calhoun S."/>
            <person name="Haridas S."/>
            <person name="Kuo A."/>
            <person name="Mondo S."/>
            <person name="Pangilinan J."/>
            <person name="Riley R."/>
            <person name="LaButti K."/>
            <person name="Andreopoulos B."/>
            <person name="Lipzen A."/>
            <person name="Chen C."/>
            <person name="Yan M."/>
            <person name="Daum C."/>
            <person name="Ng V."/>
            <person name="Clum A."/>
            <person name="Steindorff A."/>
            <person name="Ohm R.A."/>
            <person name="Martin F."/>
            <person name="Silar P."/>
            <person name="Natvig D.O."/>
            <person name="Lalanne C."/>
            <person name="Gautier V."/>
            <person name="Ament-Velasquez S.L."/>
            <person name="Kruys A."/>
            <person name="Hutchinson M.I."/>
            <person name="Powell A.J."/>
            <person name="Barry K."/>
            <person name="Miller A.N."/>
            <person name="Grigoriev I.V."/>
            <person name="Debuchy R."/>
            <person name="Gladieux P."/>
            <person name="Hiltunen Thoren M."/>
            <person name="Johannesson H."/>
        </authorList>
    </citation>
    <scope>NUCLEOTIDE SEQUENCE</scope>
    <source>
        <strain evidence="1">CBS 232.78</strain>
    </source>
</reference>
<dbReference type="NCBIfam" id="NF047352">
    <property type="entry name" value="P_loop_sacsin"/>
    <property type="match status" value="1"/>
</dbReference>
<reference evidence="1" key="2">
    <citation type="submission" date="2023-06" db="EMBL/GenBank/DDBJ databases">
        <authorList>
            <consortium name="Lawrence Berkeley National Laboratory"/>
            <person name="Haridas S."/>
            <person name="Hensen N."/>
            <person name="Bonometti L."/>
            <person name="Westerberg I."/>
            <person name="Brannstrom I.O."/>
            <person name="Guillou S."/>
            <person name="Cros-Aarteil S."/>
            <person name="Calhoun S."/>
            <person name="Kuo A."/>
            <person name="Mondo S."/>
            <person name="Pangilinan J."/>
            <person name="Riley R."/>
            <person name="LaButti K."/>
            <person name="Andreopoulos B."/>
            <person name="Lipzen A."/>
            <person name="Chen C."/>
            <person name="Yanf M."/>
            <person name="Daum C."/>
            <person name="Ng V."/>
            <person name="Clum A."/>
            <person name="Steindorff A."/>
            <person name="Ohm R."/>
            <person name="Martin F."/>
            <person name="Silar P."/>
            <person name="Natvig D."/>
            <person name="Lalanne C."/>
            <person name="Gautier V."/>
            <person name="Ament-velasquez S.L."/>
            <person name="Kruys A."/>
            <person name="Hutchinson M.I."/>
            <person name="Powell A.J."/>
            <person name="Barry K."/>
            <person name="Miller A.N."/>
            <person name="Grigoriev I.V."/>
            <person name="Debuchy R."/>
            <person name="Gladieux P."/>
            <person name="Thoren M.H."/>
            <person name="Johannesson H."/>
        </authorList>
    </citation>
    <scope>NUCLEOTIDE SEQUENCE</scope>
    <source>
        <strain evidence="1">CBS 232.78</strain>
    </source>
</reference>
<protein>
    <submittedName>
        <fullName evidence="1">Uncharacterized protein</fullName>
    </submittedName>
</protein>